<dbReference type="EMBL" id="ARZY01000036">
    <property type="protein sequence ID" value="EWH08799.1"/>
    <property type="molecule type" value="Genomic_DNA"/>
</dbReference>
<keyword evidence="1" id="KW-1133">Transmembrane helix</keyword>
<reference evidence="2 3" key="1">
    <citation type="journal article" date="2014" name="Genome Announc.">
        <title>Draft Genome Sequence of the Agar-Degrading Bacterium Catenovulum sp. Strain DS-2, Isolated from Intestines of Haliotis diversicolor.</title>
        <authorList>
            <person name="Shan D."/>
            <person name="Li X."/>
            <person name="Gu Z."/>
            <person name="Wei G."/>
            <person name="Gao Z."/>
            <person name="Shao Z."/>
        </authorList>
    </citation>
    <scope>NUCLEOTIDE SEQUENCE [LARGE SCALE GENOMIC DNA]</scope>
    <source>
        <strain evidence="2 3">DS-2</strain>
    </source>
</reference>
<keyword evidence="1" id="KW-0812">Transmembrane</keyword>
<keyword evidence="1" id="KW-0472">Membrane</keyword>
<proteinExistence type="predicted"/>
<sequence>MKRICPNCLNKSIAILPLILWSARCKVCNSKIAINQFYSFLFYILFTPALIFGAFYFHDYMSYYLVLFVMFVYFVCIVGFEIVGPLVIRERGR</sequence>
<accession>W7Q7M9</accession>
<protein>
    <submittedName>
        <fullName evidence="2">Uncharacterized protein</fullName>
    </submittedName>
</protein>
<keyword evidence="3" id="KW-1185">Reference proteome</keyword>
<gene>
    <name evidence="2" type="ORF">DS2_15464</name>
</gene>
<name>W7Q7M9_9ALTE</name>
<evidence type="ECO:0000313" key="3">
    <source>
        <dbReference type="Proteomes" id="UP000019276"/>
    </source>
</evidence>
<evidence type="ECO:0000256" key="1">
    <source>
        <dbReference type="SAM" id="Phobius"/>
    </source>
</evidence>
<comment type="caution">
    <text evidence="2">The sequence shown here is derived from an EMBL/GenBank/DDBJ whole genome shotgun (WGS) entry which is preliminary data.</text>
</comment>
<feature type="transmembrane region" description="Helical" evidence="1">
    <location>
        <begin position="40"/>
        <end position="57"/>
    </location>
</feature>
<feature type="transmembrane region" description="Helical" evidence="1">
    <location>
        <begin position="63"/>
        <end position="88"/>
    </location>
</feature>
<evidence type="ECO:0000313" key="2">
    <source>
        <dbReference type="EMBL" id="EWH08799.1"/>
    </source>
</evidence>
<dbReference type="STRING" id="1328313.DS2_15464"/>
<dbReference type="AlphaFoldDB" id="W7Q7M9"/>
<organism evidence="2 3">
    <name type="scientific">Catenovulum agarivorans DS-2</name>
    <dbReference type="NCBI Taxonomy" id="1328313"/>
    <lineage>
        <taxon>Bacteria</taxon>
        <taxon>Pseudomonadati</taxon>
        <taxon>Pseudomonadota</taxon>
        <taxon>Gammaproteobacteria</taxon>
        <taxon>Alteromonadales</taxon>
        <taxon>Alteromonadaceae</taxon>
        <taxon>Catenovulum</taxon>
    </lineage>
</organism>
<dbReference type="Proteomes" id="UP000019276">
    <property type="component" value="Unassembled WGS sequence"/>
</dbReference>